<dbReference type="Gene3D" id="3.40.50.300">
    <property type="entry name" value="P-loop containing nucleotide triphosphate hydrolases"/>
    <property type="match status" value="1"/>
</dbReference>
<reference evidence="2 3" key="1">
    <citation type="submission" date="2018-08" db="EMBL/GenBank/DDBJ databases">
        <authorList>
            <person name="Ferrada E.E."/>
            <person name="Latorre B.A."/>
        </authorList>
    </citation>
    <scope>NUCLEOTIDE SEQUENCE [LARGE SCALE GENOMIC DNA]</scope>
    <source>
        <strain evidence="2 3">VK-A60T</strain>
    </source>
</reference>
<protein>
    <submittedName>
        <fullName evidence="2">Uncharacterized protein</fullName>
    </submittedName>
</protein>
<accession>A0A385DF53</accession>
<proteinExistence type="predicted"/>
<evidence type="ECO:0000313" key="3">
    <source>
        <dbReference type="Proteomes" id="UP000259636"/>
    </source>
</evidence>
<dbReference type="Proteomes" id="UP000259636">
    <property type="component" value="Chromosome"/>
</dbReference>
<organism evidence="2 3">
    <name type="scientific">Streptomyces koyangensis</name>
    <dbReference type="NCBI Taxonomy" id="188770"/>
    <lineage>
        <taxon>Bacteria</taxon>
        <taxon>Bacillati</taxon>
        <taxon>Actinomycetota</taxon>
        <taxon>Actinomycetes</taxon>
        <taxon>Kitasatosporales</taxon>
        <taxon>Streptomycetaceae</taxon>
        <taxon>Streptomyces</taxon>
        <taxon>Streptomyces aurantiacus group</taxon>
    </lineage>
</organism>
<dbReference type="RefSeq" id="WP_101278703.1">
    <property type="nucleotide sequence ID" value="NZ_CP031742.1"/>
</dbReference>
<sequence>MSEGKEPAVPGRRRPPGPARRAVWIGGPPGAGKTTLARALAHRGGLRLYRSDTLTWEHRDRALAAGHPAATRWEALTPADRWSAPPAALLAMSLHAERGAMIADDVRALGPGPLTVVEGTPVTPDTVPDPGRAVWLMPSPELQRRRLAERGLPEGVHTLYTLLLADLAARIEAHGLADRAVTVTPDATPADTRAAAEALLAGPLAEGPAATTPEGRRALRRAENEAVATQYRTYLARPWTTGDPETVPVTFTCECADPECTAQLTRPLGTFPPAGGGALRCH</sequence>
<dbReference type="InterPro" id="IPR027417">
    <property type="entry name" value="P-loop_NTPase"/>
</dbReference>
<dbReference type="GeneID" id="300116417"/>
<evidence type="ECO:0000313" key="2">
    <source>
        <dbReference type="EMBL" id="AXQ56630.1"/>
    </source>
</evidence>
<feature type="region of interest" description="Disordered" evidence="1">
    <location>
        <begin position="1"/>
        <end position="30"/>
    </location>
</feature>
<gene>
    <name evidence="2" type="ORF">D0C37_19900</name>
</gene>
<dbReference type="EMBL" id="CP031742">
    <property type="protein sequence ID" value="AXQ56630.1"/>
    <property type="molecule type" value="Genomic_DNA"/>
</dbReference>
<dbReference type="AlphaFoldDB" id="A0A385DF53"/>
<dbReference type="SUPFAM" id="SSF52540">
    <property type="entry name" value="P-loop containing nucleoside triphosphate hydrolases"/>
    <property type="match status" value="1"/>
</dbReference>
<dbReference type="KEGG" id="sky:D0C37_19900"/>
<evidence type="ECO:0000256" key="1">
    <source>
        <dbReference type="SAM" id="MobiDB-lite"/>
    </source>
</evidence>
<name>A0A385DF53_9ACTN</name>